<dbReference type="PANTHER" id="PTHR11802">
    <property type="entry name" value="SERINE PROTEASE FAMILY S10 SERINE CARBOXYPEPTIDASE"/>
    <property type="match status" value="1"/>
</dbReference>
<feature type="compositionally biased region" description="Basic and acidic residues" evidence="7">
    <location>
        <begin position="33"/>
        <end position="47"/>
    </location>
</feature>
<dbReference type="Pfam" id="PF00450">
    <property type="entry name" value="Peptidase_S10"/>
    <property type="match status" value="1"/>
</dbReference>
<dbReference type="GO" id="GO:0004185">
    <property type="term" value="F:serine-type carboxypeptidase activity"/>
    <property type="evidence" value="ECO:0007669"/>
    <property type="project" value="UniProtKB-UniRule"/>
</dbReference>
<evidence type="ECO:0000256" key="2">
    <source>
        <dbReference type="ARBA" id="ARBA00022645"/>
    </source>
</evidence>
<evidence type="ECO:0000256" key="1">
    <source>
        <dbReference type="ARBA" id="ARBA00009431"/>
    </source>
</evidence>
<feature type="chain" id="PRO_5013425149" description="Carboxypeptidase" evidence="6">
    <location>
        <begin position="22"/>
        <end position="536"/>
    </location>
</feature>
<organism evidence="8 9">
    <name type="scientific">Ganoderma sinense ZZ0214-1</name>
    <dbReference type="NCBI Taxonomy" id="1077348"/>
    <lineage>
        <taxon>Eukaryota</taxon>
        <taxon>Fungi</taxon>
        <taxon>Dikarya</taxon>
        <taxon>Basidiomycota</taxon>
        <taxon>Agaricomycotina</taxon>
        <taxon>Agaricomycetes</taxon>
        <taxon>Polyporales</taxon>
        <taxon>Polyporaceae</taxon>
        <taxon>Ganoderma</taxon>
    </lineage>
</organism>
<dbReference type="InterPro" id="IPR018202">
    <property type="entry name" value="Ser_caboxypep_ser_AS"/>
</dbReference>
<dbReference type="InterPro" id="IPR001563">
    <property type="entry name" value="Peptidase_S10"/>
</dbReference>
<dbReference type="Gene3D" id="3.40.50.1820">
    <property type="entry name" value="alpha/beta hydrolase"/>
    <property type="match status" value="1"/>
</dbReference>
<dbReference type="EC" id="3.4.16.-" evidence="6"/>
<reference evidence="8 9" key="1">
    <citation type="journal article" date="2015" name="Sci. Rep.">
        <title>Chromosome-level genome map provides insights into diverse defense mechanisms in the medicinal fungus Ganoderma sinense.</title>
        <authorList>
            <person name="Zhu Y."/>
            <person name="Xu J."/>
            <person name="Sun C."/>
            <person name="Zhou S."/>
            <person name="Xu H."/>
            <person name="Nelson D.R."/>
            <person name="Qian J."/>
            <person name="Song J."/>
            <person name="Luo H."/>
            <person name="Xiang L."/>
            <person name="Li Y."/>
            <person name="Xu Z."/>
            <person name="Ji A."/>
            <person name="Wang L."/>
            <person name="Lu S."/>
            <person name="Hayward A."/>
            <person name="Sun W."/>
            <person name="Li X."/>
            <person name="Schwartz D.C."/>
            <person name="Wang Y."/>
            <person name="Chen S."/>
        </authorList>
    </citation>
    <scope>NUCLEOTIDE SEQUENCE [LARGE SCALE GENOMIC DNA]</scope>
    <source>
        <strain evidence="8 9">ZZ0214-1</strain>
    </source>
</reference>
<feature type="region of interest" description="Disordered" evidence="7">
    <location>
        <begin position="33"/>
        <end position="63"/>
    </location>
</feature>
<evidence type="ECO:0000313" key="9">
    <source>
        <dbReference type="Proteomes" id="UP000230002"/>
    </source>
</evidence>
<dbReference type="OrthoDB" id="443318at2759"/>
<dbReference type="InterPro" id="IPR029058">
    <property type="entry name" value="AB_hydrolase_fold"/>
</dbReference>
<evidence type="ECO:0000256" key="5">
    <source>
        <dbReference type="ARBA" id="ARBA00023180"/>
    </source>
</evidence>
<feature type="signal peptide" evidence="6">
    <location>
        <begin position="1"/>
        <end position="21"/>
    </location>
</feature>
<keyword evidence="5" id="KW-0325">Glycoprotein</keyword>
<keyword evidence="2 6" id="KW-0121">Carboxypeptidase</keyword>
<dbReference type="EMBL" id="AYKW01000001">
    <property type="protein sequence ID" value="PIL36364.1"/>
    <property type="molecule type" value="Genomic_DNA"/>
</dbReference>
<dbReference type="GO" id="GO:0006508">
    <property type="term" value="P:proteolysis"/>
    <property type="evidence" value="ECO:0007669"/>
    <property type="project" value="UniProtKB-KW"/>
</dbReference>
<name>A0A2G8SRJ3_9APHY</name>
<keyword evidence="9" id="KW-1185">Reference proteome</keyword>
<dbReference type="PROSITE" id="PS00131">
    <property type="entry name" value="CARBOXYPEPT_SER_SER"/>
    <property type="match status" value="1"/>
</dbReference>
<dbReference type="AlphaFoldDB" id="A0A2G8SRJ3"/>
<keyword evidence="4 6" id="KW-0378">Hydrolase</keyword>
<keyword evidence="6" id="KW-0732">Signal</keyword>
<evidence type="ECO:0000256" key="3">
    <source>
        <dbReference type="ARBA" id="ARBA00022670"/>
    </source>
</evidence>
<sequence length="536" mass="59704">MPTAWRLLLGALLLSAASIAAKVLRNADTAETIHRDQGDHRHLHDFSEPVQPRQSDEAPPRRRSLVTFSDPRARAFEVDGTTIPDGSLVLGVVNWDAGPSWAGLMPISGDANETRKLFFWFWPTTDAKSVKDLVFWTNGGPGCSALEGFLQENGPISWSWGQAEPTPNRWSWTKLSNVLWVEQPVGTGFSQGEPTITDDHALAAQVSGFLEQFLDVFSELKGSNFWVTGESYAGFFVPYIANYLYEYPSPDLKLKGIWMADPSLSWDLVQESIPALRFVQANRNVFPLNATFMGQLQDISDACGFTDYFDRHVRYPPRGPLPFPAGAVVDPVSRTVDVSPECKIRDMIVSAAQIINPSFDAYRVTDTWPTVWSVLGSPRSTQKFIYFNRKEVQAAINAPTMDWKTCNHAVYADAATGKLSEDDPSVPSALSVLPNVIEKSERVVIVHGLADFVLLPEGTRILIQNMTWNGLQGFQTPIEEESFLVDDMGVFGHMHTERGLTYVEMFYSGHMAPQFVPWATYQTLAYALGKRRSPSV</sequence>
<evidence type="ECO:0000313" key="8">
    <source>
        <dbReference type="EMBL" id="PIL36364.1"/>
    </source>
</evidence>
<evidence type="ECO:0000256" key="4">
    <source>
        <dbReference type="ARBA" id="ARBA00022801"/>
    </source>
</evidence>
<comment type="caution">
    <text evidence="8">The sequence shown here is derived from an EMBL/GenBank/DDBJ whole genome shotgun (WGS) entry which is preliminary data.</text>
</comment>
<dbReference type="Proteomes" id="UP000230002">
    <property type="component" value="Unassembled WGS sequence"/>
</dbReference>
<evidence type="ECO:0000256" key="6">
    <source>
        <dbReference type="RuleBase" id="RU361156"/>
    </source>
</evidence>
<dbReference type="STRING" id="1077348.A0A2G8SRJ3"/>
<proteinExistence type="inferred from homology"/>
<keyword evidence="3 6" id="KW-0645">Protease</keyword>
<dbReference type="PRINTS" id="PR00724">
    <property type="entry name" value="CRBOXYPTASEC"/>
</dbReference>
<evidence type="ECO:0000256" key="7">
    <source>
        <dbReference type="SAM" id="MobiDB-lite"/>
    </source>
</evidence>
<protein>
    <recommendedName>
        <fullName evidence="6">Carboxypeptidase</fullName>
        <ecNumber evidence="6">3.4.16.-</ecNumber>
    </recommendedName>
</protein>
<comment type="similarity">
    <text evidence="1 6">Belongs to the peptidase S10 family.</text>
</comment>
<dbReference type="SUPFAM" id="SSF53474">
    <property type="entry name" value="alpha/beta-Hydrolases"/>
    <property type="match status" value="1"/>
</dbReference>
<accession>A0A2G8SRJ3</accession>
<gene>
    <name evidence="8" type="ORF">GSI_00052</name>
</gene>
<dbReference type="PANTHER" id="PTHR11802:SF479">
    <property type="entry name" value="CARBOXYPEPTIDASE"/>
    <property type="match status" value="1"/>
</dbReference>